<dbReference type="SMART" id="SM00606">
    <property type="entry name" value="CBD_IV"/>
    <property type="match status" value="1"/>
</dbReference>
<name>A0ABT5FAU5_9GAMM</name>
<evidence type="ECO:0000256" key="2">
    <source>
        <dbReference type="SAM" id="MobiDB-lite"/>
    </source>
</evidence>
<dbReference type="Pfam" id="PF03422">
    <property type="entry name" value="CBM_6"/>
    <property type="match status" value="1"/>
</dbReference>
<gene>
    <name evidence="4" type="ORF">PN838_07655</name>
</gene>
<dbReference type="Gene3D" id="2.60.120.260">
    <property type="entry name" value="Galactose-binding domain-like"/>
    <property type="match status" value="1"/>
</dbReference>
<dbReference type="Gene3D" id="4.10.1080.10">
    <property type="entry name" value="TSP type-3 repeat"/>
    <property type="match status" value="1"/>
</dbReference>
<dbReference type="Pfam" id="PF03640">
    <property type="entry name" value="Lipoprotein_15"/>
    <property type="match status" value="2"/>
</dbReference>
<dbReference type="InterPro" id="IPR005084">
    <property type="entry name" value="CBM6"/>
</dbReference>
<evidence type="ECO:0000313" key="5">
    <source>
        <dbReference type="Proteomes" id="UP001528411"/>
    </source>
</evidence>
<dbReference type="CDD" id="cd04080">
    <property type="entry name" value="CBM6_cellulase-like"/>
    <property type="match status" value="1"/>
</dbReference>
<dbReference type="InterPro" id="IPR006584">
    <property type="entry name" value="Cellulose-bd_IV"/>
</dbReference>
<dbReference type="PROSITE" id="PS51257">
    <property type="entry name" value="PROKAR_LIPOPROTEIN"/>
    <property type="match status" value="1"/>
</dbReference>
<keyword evidence="5" id="KW-1185">Reference proteome</keyword>
<dbReference type="SUPFAM" id="SSF103647">
    <property type="entry name" value="TSP type-3 repeat"/>
    <property type="match status" value="1"/>
</dbReference>
<proteinExistence type="predicted"/>
<dbReference type="InterPro" id="IPR028974">
    <property type="entry name" value="TSP_type-3_rpt"/>
</dbReference>
<evidence type="ECO:0000256" key="1">
    <source>
        <dbReference type="ARBA" id="ARBA00022729"/>
    </source>
</evidence>
<keyword evidence="1" id="KW-0732">Signal</keyword>
<evidence type="ECO:0000259" key="3">
    <source>
        <dbReference type="PROSITE" id="PS51175"/>
    </source>
</evidence>
<feature type="compositionally biased region" description="Acidic residues" evidence="2">
    <location>
        <begin position="59"/>
        <end position="89"/>
    </location>
</feature>
<dbReference type="PROSITE" id="PS51175">
    <property type="entry name" value="CBM6"/>
    <property type="match status" value="1"/>
</dbReference>
<feature type="domain" description="CBM6" evidence="3">
    <location>
        <begin position="95"/>
        <end position="229"/>
    </location>
</feature>
<protein>
    <submittedName>
        <fullName evidence="4">Carbohydrate-binding protein</fullName>
    </submittedName>
</protein>
<dbReference type="EMBL" id="JAQOMS010000002">
    <property type="protein sequence ID" value="MDC2888659.1"/>
    <property type="molecule type" value="Genomic_DNA"/>
</dbReference>
<evidence type="ECO:0000313" key="4">
    <source>
        <dbReference type="EMBL" id="MDC2888659.1"/>
    </source>
</evidence>
<accession>A0ABT5FAU5</accession>
<feature type="region of interest" description="Disordered" evidence="2">
    <location>
        <begin position="33"/>
        <end position="94"/>
    </location>
</feature>
<dbReference type="InterPro" id="IPR008979">
    <property type="entry name" value="Galactose-bd-like_sf"/>
</dbReference>
<organism evidence="4 5">
    <name type="scientific">Psychrosphaera algicola</name>
    <dbReference type="NCBI Taxonomy" id="3023714"/>
    <lineage>
        <taxon>Bacteria</taxon>
        <taxon>Pseudomonadati</taxon>
        <taxon>Pseudomonadota</taxon>
        <taxon>Gammaproteobacteria</taxon>
        <taxon>Alteromonadales</taxon>
        <taxon>Pseudoalteromonadaceae</taxon>
        <taxon>Psychrosphaera</taxon>
    </lineage>
</organism>
<dbReference type="RefSeq" id="WP_272180246.1">
    <property type="nucleotide sequence ID" value="NZ_JAQOMS010000002.1"/>
</dbReference>
<dbReference type="InterPro" id="IPR005297">
    <property type="entry name" value="Lipoprotein_repeat"/>
</dbReference>
<dbReference type="Proteomes" id="UP001528411">
    <property type="component" value="Unassembled WGS sequence"/>
</dbReference>
<dbReference type="SUPFAM" id="SSF49785">
    <property type="entry name" value="Galactose-binding domain-like"/>
    <property type="match status" value="1"/>
</dbReference>
<sequence length="632" mass="69416">MSKIIKINNRSANALVWFVLLSTLSILLGCSETESDKPTDIENPIEDDNSTDDGNSTDGETDEGETDGGETNEDDDKTDDDSGDEEGQIEIELPYTIEAEDYVAFTDSDSINEGGALNTDGVDIEATNDSGGGYNIGWTQVGETLSYSISLPKGDYELQSRVASEVGGGAFSVTINNQLIGTDQVSPTGGWQTFEDHIVGGFQIAEGGEFSLVLTVTGANFNLNWLKVDSIIDTDADGIKDSGDLCPTTPANMSVNKDGCPDSDADGIFDNYDQCADTEADTQVDYHGCELVSPLLEVAEASLLLVGGQDSSKPNYTLYVFDADIGQSTSQCNDQCAVNWPPLLAEDNAANGVAGLGLITRNDATQQVTFEGKPLYFYIGDQAESDKKGDDVLGWHSVSVGQVGDLTALYNVGTVQEPAIHYVFEDKVITKLADRGRDRHAKEDQFQQYDHYLSHYWTHRTARFKFTDNVASGGNKILVEWVSEWKLQALEFRAWYSGMNTVAQYHGNYEPDVVEHGKGTYDNEMEKISDEGDQYKYSLEINEYRNLHGSRESLAVGQYMEIEVSQFLDGVPEGRTNYYGTTYLYQVGTGGMVPWKTVGDFDDKSSERENSHPIDYRQLGWGQNHVAVSIYQ</sequence>
<comment type="caution">
    <text evidence="4">The sequence shown here is derived from an EMBL/GenBank/DDBJ whole genome shotgun (WGS) entry which is preliminary data.</text>
</comment>
<dbReference type="PANTHER" id="PTHR39335">
    <property type="entry name" value="BLL4220 PROTEIN"/>
    <property type="match status" value="1"/>
</dbReference>
<reference evidence="4 5" key="1">
    <citation type="submission" date="2023-01" db="EMBL/GenBank/DDBJ databases">
        <title>Psychrosphaera sp. nov., isolated from marine algae.</title>
        <authorList>
            <person name="Bayburt H."/>
            <person name="Choi B.J."/>
            <person name="Kim J.M."/>
            <person name="Choi D.G."/>
            <person name="Jeon C.O."/>
        </authorList>
    </citation>
    <scope>NUCLEOTIDE SEQUENCE [LARGE SCALE GENOMIC DNA]</scope>
    <source>
        <strain evidence="4 5">G1-22</strain>
    </source>
</reference>
<dbReference type="PANTHER" id="PTHR39335:SF1">
    <property type="entry name" value="BLL4220 PROTEIN"/>
    <property type="match status" value="1"/>
</dbReference>